<dbReference type="Pfam" id="PF00665">
    <property type="entry name" value="rve"/>
    <property type="match status" value="1"/>
</dbReference>
<accession>A0A2N9IJC9</accession>
<proteinExistence type="predicted"/>
<evidence type="ECO:0000313" key="4">
    <source>
        <dbReference type="EMBL" id="SPD24558.1"/>
    </source>
</evidence>
<dbReference type="PANTHER" id="PTHR42648">
    <property type="entry name" value="TRANSPOSASE, PUTATIVE-RELATED"/>
    <property type="match status" value="1"/>
</dbReference>
<dbReference type="Gene3D" id="3.30.420.10">
    <property type="entry name" value="Ribonuclease H-like superfamily/Ribonuclease H"/>
    <property type="match status" value="1"/>
</dbReference>
<dbReference type="AlphaFoldDB" id="A0A2N9IJC9"/>
<evidence type="ECO:0000256" key="1">
    <source>
        <dbReference type="ARBA" id="ARBA00022670"/>
    </source>
</evidence>
<evidence type="ECO:0000256" key="2">
    <source>
        <dbReference type="SAM" id="MobiDB-lite"/>
    </source>
</evidence>
<name>A0A2N9IJC9_FAGSY</name>
<dbReference type="InterPro" id="IPR054722">
    <property type="entry name" value="PolX-like_BBD"/>
</dbReference>
<feature type="region of interest" description="Disordered" evidence="2">
    <location>
        <begin position="524"/>
        <end position="553"/>
    </location>
</feature>
<dbReference type="PROSITE" id="PS50994">
    <property type="entry name" value="INTEGRASE"/>
    <property type="match status" value="1"/>
</dbReference>
<dbReference type="InterPro" id="IPR001584">
    <property type="entry name" value="Integrase_cat-core"/>
</dbReference>
<dbReference type="InterPro" id="IPR036397">
    <property type="entry name" value="RNaseH_sf"/>
</dbReference>
<feature type="compositionally biased region" description="Basic and acidic residues" evidence="2">
    <location>
        <begin position="526"/>
        <end position="540"/>
    </location>
</feature>
<protein>
    <recommendedName>
        <fullName evidence="3">Integrase catalytic domain-containing protein</fullName>
    </recommendedName>
</protein>
<gene>
    <name evidence="4" type="ORF">FSB_LOCUS52440</name>
</gene>
<evidence type="ECO:0000259" key="3">
    <source>
        <dbReference type="PROSITE" id="PS50994"/>
    </source>
</evidence>
<feature type="compositionally biased region" description="Polar residues" evidence="2">
    <location>
        <begin position="542"/>
        <end position="553"/>
    </location>
</feature>
<dbReference type="EMBL" id="OIVN01005935">
    <property type="protein sequence ID" value="SPD24558.1"/>
    <property type="molecule type" value="Genomic_DNA"/>
</dbReference>
<keyword evidence="1" id="KW-0645">Protease</keyword>
<keyword evidence="1" id="KW-0378">Hydrolase</keyword>
<dbReference type="PANTHER" id="PTHR42648:SF18">
    <property type="entry name" value="RETROTRANSPOSON, UNCLASSIFIED-LIKE PROTEIN"/>
    <property type="match status" value="1"/>
</dbReference>
<dbReference type="InterPro" id="IPR039537">
    <property type="entry name" value="Retrotran_Ty1/copia-like"/>
</dbReference>
<dbReference type="Pfam" id="PF22936">
    <property type="entry name" value="Pol_BBD"/>
    <property type="match status" value="1"/>
</dbReference>
<organism evidence="4">
    <name type="scientific">Fagus sylvatica</name>
    <name type="common">Beechnut</name>
    <dbReference type="NCBI Taxonomy" id="28930"/>
    <lineage>
        <taxon>Eukaryota</taxon>
        <taxon>Viridiplantae</taxon>
        <taxon>Streptophyta</taxon>
        <taxon>Embryophyta</taxon>
        <taxon>Tracheophyta</taxon>
        <taxon>Spermatophyta</taxon>
        <taxon>Magnoliopsida</taxon>
        <taxon>eudicotyledons</taxon>
        <taxon>Gunneridae</taxon>
        <taxon>Pentapetalae</taxon>
        <taxon>rosids</taxon>
        <taxon>fabids</taxon>
        <taxon>Fagales</taxon>
        <taxon>Fagaceae</taxon>
        <taxon>Fagus</taxon>
    </lineage>
</organism>
<dbReference type="GO" id="GO:0006508">
    <property type="term" value="P:proteolysis"/>
    <property type="evidence" value="ECO:0007669"/>
    <property type="project" value="UniProtKB-KW"/>
</dbReference>
<dbReference type="Pfam" id="PF25597">
    <property type="entry name" value="SH3_retrovirus"/>
    <property type="match status" value="1"/>
</dbReference>
<feature type="domain" description="Integrase catalytic" evidence="3">
    <location>
        <begin position="358"/>
        <end position="475"/>
    </location>
</feature>
<sequence>MAGDSGFTFSRKLNNSNYELWRSCMESYLIRNDLWDITCGESTNPPTDPREKTRWNSKVGKALYALKQSVDDDMLIHISNIKTSREAWDTFAGFFLKKNTHRLQLLEKEIRSLEQGKLYIAKYFLKMKTSILGAILIGSGEQDIRIQTIETPHQRPTIGGVIQPLKSCSLEELANEGEPVMKEDWDPQDFYNEANVVATGGVAKVYYKNDWIVDSGYSNHMTGEEDKFKSIRLYNGNRVVVTADNTQHPVKHIGDAKIAVRYGDNGILHGVYHVPGKKVESIYVLSVEEAYVEKTRKNETPELWHARLGHVGYTKLYEMSKRGIVRGLPKLDPCSNIVCAGCQFGKAHRLPFQESKFESKAPLELVHTDVFGKVRHPSISDMRYKITFIDDFSRYVWVYFIKEKSEALEKFKEFCTDTKSLVGHRIQCLRTDKSGEYTSDEYNKYLKRQKIQRQLTCPNTPQLNGVAERKNRHLAVRCIFVGYDNRRKGWRCCDASIGKIYVSSEASSWWSNENVVQPDSLELEEEVQKHLNEEESRKGNVDQFQIGSSSQEA</sequence>
<dbReference type="GO" id="GO:0003676">
    <property type="term" value="F:nucleic acid binding"/>
    <property type="evidence" value="ECO:0007669"/>
    <property type="project" value="InterPro"/>
</dbReference>
<dbReference type="Pfam" id="PF14223">
    <property type="entry name" value="Retrotran_gag_2"/>
    <property type="match status" value="1"/>
</dbReference>
<dbReference type="GO" id="GO:0015074">
    <property type="term" value="P:DNA integration"/>
    <property type="evidence" value="ECO:0007669"/>
    <property type="project" value="InterPro"/>
</dbReference>
<dbReference type="InterPro" id="IPR012337">
    <property type="entry name" value="RNaseH-like_sf"/>
</dbReference>
<dbReference type="SUPFAM" id="SSF53098">
    <property type="entry name" value="Ribonuclease H-like"/>
    <property type="match status" value="1"/>
</dbReference>
<reference evidence="4" key="1">
    <citation type="submission" date="2018-02" db="EMBL/GenBank/DDBJ databases">
        <authorList>
            <person name="Cohen D.B."/>
            <person name="Kent A.D."/>
        </authorList>
    </citation>
    <scope>NUCLEOTIDE SEQUENCE</scope>
</reference>
<dbReference type="InterPro" id="IPR057670">
    <property type="entry name" value="SH3_retrovirus"/>
</dbReference>
<dbReference type="GO" id="GO:0008233">
    <property type="term" value="F:peptidase activity"/>
    <property type="evidence" value="ECO:0007669"/>
    <property type="project" value="UniProtKB-KW"/>
</dbReference>